<keyword evidence="2" id="KW-0732">Signal</keyword>
<feature type="signal peptide" evidence="2">
    <location>
        <begin position="1"/>
        <end position="19"/>
    </location>
</feature>
<dbReference type="RefSeq" id="WP_159792182.1">
    <property type="nucleotide sequence ID" value="NZ_WTYM01000029.1"/>
</dbReference>
<accession>A0A6I4SUB8</accession>
<proteinExistence type="predicted"/>
<reference evidence="3 4" key="1">
    <citation type="submission" date="2019-12" db="EMBL/GenBank/DDBJ databases">
        <title>Genomic-based taxomic classification of the family Erythrobacteraceae.</title>
        <authorList>
            <person name="Xu L."/>
        </authorList>
    </citation>
    <scope>NUCLEOTIDE SEQUENCE [LARGE SCALE GENOMIC DNA]</scope>
    <source>
        <strain evidence="3 4">MCCC 1K01500</strain>
    </source>
</reference>
<organism evidence="3 4">
    <name type="scientific">Croceibacterium salegens</name>
    <dbReference type="NCBI Taxonomy" id="1737568"/>
    <lineage>
        <taxon>Bacteria</taxon>
        <taxon>Pseudomonadati</taxon>
        <taxon>Pseudomonadota</taxon>
        <taxon>Alphaproteobacteria</taxon>
        <taxon>Sphingomonadales</taxon>
        <taxon>Erythrobacteraceae</taxon>
        <taxon>Croceibacterium</taxon>
    </lineage>
</organism>
<evidence type="ECO:0000256" key="1">
    <source>
        <dbReference type="SAM" id="MobiDB-lite"/>
    </source>
</evidence>
<dbReference type="OrthoDB" id="123540at2"/>
<feature type="region of interest" description="Disordered" evidence="1">
    <location>
        <begin position="26"/>
        <end position="85"/>
    </location>
</feature>
<name>A0A6I4SUB8_9SPHN</name>
<feature type="chain" id="PRO_5026144231" evidence="2">
    <location>
        <begin position="20"/>
        <end position="189"/>
    </location>
</feature>
<evidence type="ECO:0000256" key="2">
    <source>
        <dbReference type="SAM" id="SignalP"/>
    </source>
</evidence>
<dbReference type="Proteomes" id="UP000433652">
    <property type="component" value="Unassembled WGS sequence"/>
</dbReference>
<gene>
    <name evidence="3" type="ORF">GRI89_03310</name>
</gene>
<protein>
    <submittedName>
        <fullName evidence="3">Uncharacterized protein</fullName>
    </submittedName>
</protein>
<keyword evidence="4" id="KW-1185">Reference proteome</keyword>
<dbReference type="AlphaFoldDB" id="A0A6I4SUB8"/>
<feature type="compositionally biased region" description="Polar residues" evidence="1">
    <location>
        <begin position="26"/>
        <end position="38"/>
    </location>
</feature>
<dbReference type="EMBL" id="WTYM01000029">
    <property type="protein sequence ID" value="MXO58570.1"/>
    <property type="molecule type" value="Genomic_DNA"/>
</dbReference>
<evidence type="ECO:0000313" key="3">
    <source>
        <dbReference type="EMBL" id="MXO58570.1"/>
    </source>
</evidence>
<comment type="caution">
    <text evidence="3">The sequence shown here is derived from an EMBL/GenBank/DDBJ whole genome shotgun (WGS) entry which is preliminary data.</text>
</comment>
<evidence type="ECO:0000313" key="4">
    <source>
        <dbReference type="Proteomes" id="UP000433652"/>
    </source>
</evidence>
<feature type="compositionally biased region" description="Low complexity" evidence="1">
    <location>
        <begin position="57"/>
        <end position="83"/>
    </location>
</feature>
<sequence length="189" mass="20977">MKRKFLTILLAGLVSTSLAMPTETFAASNRGQAKQSVNRAGAKKPQNPPRRNVYQTNNRPNNAGNRPNNRPNNNRPNNRPGNNKVVAGNTVVVNHGVDRNYHGSYYNDYHHGHWDDHDDDFFDTLGTAVAVTAGVGLTAAVIGEIFEDEPDDCQQSVHYGQTYLYCNGVWYQPTMAGTNMQYVVVEAPR</sequence>